<reference evidence="1 2" key="1">
    <citation type="submission" date="2024-10" db="EMBL/GenBank/DDBJ databases">
        <authorList>
            <person name="Kim D."/>
        </authorList>
    </citation>
    <scope>NUCLEOTIDE SEQUENCE [LARGE SCALE GENOMIC DNA]</scope>
    <source>
        <strain evidence="1">BH-2024</strain>
    </source>
</reference>
<dbReference type="EMBL" id="JBICBT010000414">
    <property type="protein sequence ID" value="KAL3114490.1"/>
    <property type="molecule type" value="Genomic_DNA"/>
</dbReference>
<gene>
    <name evidence="1" type="ORF">niasHT_011619</name>
</gene>
<protein>
    <submittedName>
        <fullName evidence="1">Uncharacterized protein</fullName>
    </submittedName>
</protein>
<accession>A0ABD2LIJ1</accession>
<evidence type="ECO:0000313" key="2">
    <source>
        <dbReference type="Proteomes" id="UP001620626"/>
    </source>
</evidence>
<keyword evidence="2" id="KW-1185">Reference proteome</keyword>
<dbReference type="AlphaFoldDB" id="A0ABD2LIJ1"/>
<organism evidence="1 2">
    <name type="scientific">Heterodera trifolii</name>
    <dbReference type="NCBI Taxonomy" id="157864"/>
    <lineage>
        <taxon>Eukaryota</taxon>
        <taxon>Metazoa</taxon>
        <taxon>Ecdysozoa</taxon>
        <taxon>Nematoda</taxon>
        <taxon>Chromadorea</taxon>
        <taxon>Rhabditida</taxon>
        <taxon>Tylenchina</taxon>
        <taxon>Tylenchomorpha</taxon>
        <taxon>Tylenchoidea</taxon>
        <taxon>Heteroderidae</taxon>
        <taxon>Heteroderinae</taxon>
        <taxon>Heterodera</taxon>
    </lineage>
</organism>
<dbReference type="Proteomes" id="UP001620626">
    <property type="component" value="Unassembled WGS sequence"/>
</dbReference>
<sequence length="67" mass="7764">MRENPSEQIANLLRTALPRAFPPPDFCSMELLLSDRAENLSGTYFYCMEDRVCTKFSEVSKNKRMDV</sequence>
<proteinExistence type="predicted"/>
<name>A0ABD2LIJ1_9BILA</name>
<evidence type="ECO:0000313" key="1">
    <source>
        <dbReference type="EMBL" id="KAL3114490.1"/>
    </source>
</evidence>
<comment type="caution">
    <text evidence="1">The sequence shown here is derived from an EMBL/GenBank/DDBJ whole genome shotgun (WGS) entry which is preliminary data.</text>
</comment>